<feature type="transmembrane region" description="Helical" evidence="1">
    <location>
        <begin position="51"/>
        <end position="76"/>
    </location>
</feature>
<feature type="transmembrane region" description="Helical" evidence="1">
    <location>
        <begin position="374"/>
        <end position="392"/>
    </location>
</feature>
<proteinExistence type="predicted"/>
<dbReference type="AlphaFoldDB" id="Z9JWF1"/>
<dbReference type="Proteomes" id="UP000023067">
    <property type="component" value="Unassembled WGS sequence"/>
</dbReference>
<gene>
    <name evidence="2" type="ORF">BF93_10760</name>
</gene>
<organism evidence="2 3">
    <name type="scientific">Brachybacterium phenoliresistens</name>
    <dbReference type="NCBI Taxonomy" id="396014"/>
    <lineage>
        <taxon>Bacteria</taxon>
        <taxon>Bacillati</taxon>
        <taxon>Actinomycetota</taxon>
        <taxon>Actinomycetes</taxon>
        <taxon>Micrococcales</taxon>
        <taxon>Dermabacteraceae</taxon>
        <taxon>Brachybacterium</taxon>
    </lineage>
</organism>
<accession>Z9JWF1</accession>
<dbReference type="RefSeq" id="WP_038370664.1">
    <property type="nucleotide sequence ID" value="NZ_KK069989.1"/>
</dbReference>
<keyword evidence="1" id="KW-0812">Transmembrane</keyword>
<keyword evidence="1" id="KW-1133">Transmembrane helix</keyword>
<keyword evidence="1" id="KW-0472">Membrane</keyword>
<feature type="transmembrane region" description="Helical" evidence="1">
    <location>
        <begin position="169"/>
        <end position="192"/>
    </location>
</feature>
<dbReference type="HOGENOM" id="CLU_025319_1_0_11"/>
<evidence type="ECO:0000313" key="2">
    <source>
        <dbReference type="EMBL" id="EWS82121.1"/>
    </source>
</evidence>
<reference evidence="2 3" key="1">
    <citation type="submission" date="2014-02" db="EMBL/GenBank/DDBJ databases">
        <title>Genome sequence of Brachybacterium phenoliresistens strain W13A50.</title>
        <authorList>
            <person name="Wang X."/>
        </authorList>
    </citation>
    <scope>NUCLEOTIDE SEQUENCE [LARGE SCALE GENOMIC DNA]</scope>
    <source>
        <strain evidence="2 3">W13A50</strain>
    </source>
</reference>
<feature type="transmembrane region" description="Helical" evidence="1">
    <location>
        <begin position="348"/>
        <end position="368"/>
    </location>
</feature>
<feature type="transmembrane region" description="Helical" evidence="1">
    <location>
        <begin position="526"/>
        <end position="548"/>
    </location>
</feature>
<feature type="transmembrane region" description="Helical" evidence="1">
    <location>
        <begin position="420"/>
        <end position="442"/>
    </location>
</feature>
<name>Z9JWF1_9MICO</name>
<dbReference type="OrthoDB" id="3261041at2"/>
<feature type="transmembrane region" description="Helical" evidence="1">
    <location>
        <begin position="131"/>
        <end position="163"/>
    </location>
</feature>
<sequence length="570" mass="58831">MAAVLSGDQRQAARIGHVEAGSIGPRRLAAGLVRLKWTLWKRSYRKNVGKLVGTIFGSLYGVGGLVGATFALIALVIADGDGTFLGPFVRGVGIAATLLWLILPVFAFGIDDTLDPRAFALYPRSPRELQPGLFAAAALSLPTVFTVVAMLLFSVFEGIWLVLHGAGPVAAGLGLLLLLPANVAGVALCVLLPRAILAHGAGRSSSRRGRELGSILGMVALIGGIYAFSLVAQSIDGSTVEQTATALRQAVAILAWTPLGALFSVPLDLGAGAYLPALVRAAIGAASIAALWLWWRRSLGAALTSALVGDSSSGTTTEKPLVPRLAPRTALGASMGRSLRYWRRDARYLAAIAIMPLMLVFFVAMGMLGPSGPMMGILGLVLVAGMGGISLMNEIGFDGPAGWVNITAGLPSRPNLTGRVLALALLMAPFMVVASLLVPVLLGLPGLIPMLVTGTLGLLMSSLGVSAIITVLLPYPTSAPGTNPMKDKSASSSNAMIAMAVAMVVIWIPQLPAFGVAIWGSVTGSALLQTLGGVIALVVGAVVVVVGLRVAAGILDRRAVDLFQKVRHHV</sequence>
<dbReference type="PATRIC" id="fig|396014.3.peg.664"/>
<evidence type="ECO:0008006" key="4">
    <source>
        <dbReference type="Google" id="ProtNLM"/>
    </source>
</evidence>
<feature type="transmembrane region" description="Helical" evidence="1">
    <location>
        <begin position="448"/>
        <end position="475"/>
    </location>
</feature>
<keyword evidence="3" id="KW-1185">Reference proteome</keyword>
<feature type="transmembrane region" description="Helical" evidence="1">
    <location>
        <begin position="212"/>
        <end position="232"/>
    </location>
</feature>
<evidence type="ECO:0000256" key="1">
    <source>
        <dbReference type="SAM" id="Phobius"/>
    </source>
</evidence>
<evidence type="ECO:0000313" key="3">
    <source>
        <dbReference type="Proteomes" id="UP000023067"/>
    </source>
</evidence>
<comment type="caution">
    <text evidence="2">The sequence shown here is derived from an EMBL/GenBank/DDBJ whole genome shotgun (WGS) entry which is preliminary data.</text>
</comment>
<feature type="transmembrane region" description="Helical" evidence="1">
    <location>
        <begin position="273"/>
        <end position="295"/>
    </location>
</feature>
<feature type="transmembrane region" description="Helical" evidence="1">
    <location>
        <begin position="496"/>
        <end position="520"/>
    </location>
</feature>
<dbReference type="STRING" id="396014.BF93_10760"/>
<dbReference type="EMBL" id="JDYK01000003">
    <property type="protein sequence ID" value="EWS82121.1"/>
    <property type="molecule type" value="Genomic_DNA"/>
</dbReference>
<dbReference type="eggNOG" id="ENOG502Z89R">
    <property type="taxonomic scope" value="Bacteria"/>
</dbReference>
<protein>
    <recommendedName>
        <fullName evidence="4">Transporter</fullName>
    </recommendedName>
</protein>
<feature type="transmembrane region" description="Helical" evidence="1">
    <location>
        <begin position="88"/>
        <end position="110"/>
    </location>
</feature>